<dbReference type="NCBIfam" id="TIGR00666">
    <property type="entry name" value="PBP4"/>
    <property type="match status" value="1"/>
</dbReference>
<dbReference type="Pfam" id="PF02113">
    <property type="entry name" value="Peptidase_S13"/>
    <property type="match status" value="2"/>
</dbReference>
<protein>
    <submittedName>
        <fullName evidence="3">D-alanyl-D-alanine carboxypeptidase/D-alanyl-D-alanine-endopeptidase</fullName>
        <ecNumber evidence="3">3.4.16.4</ecNumber>
    </submittedName>
</protein>
<dbReference type="GO" id="GO:0009002">
    <property type="term" value="F:serine-type D-Ala-D-Ala carboxypeptidase activity"/>
    <property type="evidence" value="ECO:0007669"/>
    <property type="project" value="UniProtKB-EC"/>
</dbReference>
<keyword evidence="4" id="KW-1185">Reference proteome</keyword>
<dbReference type="RefSeq" id="WP_169099751.1">
    <property type="nucleotide sequence ID" value="NZ_JABBVZ010000035.1"/>
</dbReference>
<comment type="similarity">
    <text evidence="1">Belongs to the peptidase S13 family.</text>
</comment>
<dbReference type="EMBL" id="JABBVZ010000035">
    <property type="protein sequence ID" value="NMP22946.1"/>
    <property type="molecule type" value="Genomic_DNA"/>
</dbReference>
<dbReference type="InterPro" id="IPR012338">
    <property type="entry name" value="Beta-lactam/transpept-like"/>
</dbReference>
<sequence>MARISVKTTVIAILAAAGIVAPQSGLMTRAAGRILTVPRHALQRVVQPRAAAASDVTTPLQSAWLKLINQPSLSHSQVSAYAVDLNTHQVLAAINPNTRLTPGSVTKLFTSAAALETLGGQYRYTTRVMIPSTPSGTPGPIYLDGGGDPWLEANGHADLEALAKQVASQVPDATKVIGVGQSFSGPGYGIGWPLGMLPQNYAAATSGLMAERSEVAVYVLGGLTPGAAPTVSYKFNGPAQDPNYFTVDNHATTTEPGSATTIKVTRLLGTNTLKIIGHIAAKSTAGPFVLSVGNPAQFAAALFESALTQDGVHFSQPATSARNAPAGLTTIARHVSKPLAHLLQLQNQFSINQMAENLYRAAGHNGSLSSAAETVTALDHNAQIPAGNVQVDGSGLSPLDQMSARDVVQLLSYASRQPWFSTFQSSLMQLNNPHGCGFLCPPTWRFPMPTGTGLWVKTGNLANQWNIAGYARTQNGHLVAFAILDDGTPTSANDGSNSPIFQMMGDVVDWPRPAVTNGSTRAFAGGILPNAVRPIVAALPNLNGATMSLAVVNVRTGQLLYQQNGQVLTRAGLAPRVVLAAGSLAHLGSTIPGVRLIAHGAIQQGVLNGDLVIESQDANLTALQIKRLANQVKEARIIAVNGPIEYESARPSSASIDARRFPPSLPWNAIGHGWAAPRSSLSFNLDQAQLTVTAGRVGDPAMVQLDPSYPMIHLSSRVTTVGSNNVPAIRMYPNFTTGSMVISGTVPAGYWGRVAVSLPHPGLYAALALQNQLTSDGIQIHGTPQATTGAASGALVGSSPATSVTQLVHQSLTVPSMLPSEMLLTALGKNASVAITPLTQGLATDVKDWTGAGLENYLTADGLGHVLTVEFHRPADRPMVTWLSHHVWIGKAPEQEEMLAYVHGPGNTVYGVAALISGLPWNGRLSPQAFFIPDP</sequence>
<evidence type="ECO:0000313" key="3">
    <source>
        <dbReference type="EMBL" id="NMP22946.1"/>
    </source>
</evidence>
<dbReference type="Gene3D" id="3.40.710.10">
    <property type="entry name" value="DD-peptidase/beta-lactamase superfamily"/>
    <property type="match status" value="2"/>
</dbReference>
<proteinExistence type="inferred from homology"/>
<dbReference type="AlphaFoldDB" id="A0A7Y0L594"/>
<dbReference type="PANTHER" id="PTHR30023:SF0">
    <property type="entry name" value="PENICILLIN-SENSITIVE CARBOXYPEPTIDASE A"/>
    <property type="match status" value="1"/>
</dbReference>
<dbReference type="EC" id="3.4.16.4" evidence="3"/>
<keyword evidence="3" id="KW-0645">Protease</keyword>
<dbReference type="PRINTS" id="PR00922">
    <property type="entry name" value="DADACBPTASE3"/>
</dbReference>
<keyword evidence="2 3" id="KW-0378">Hydrolase</keyword>
<dbReference type="GO" id="GO:0006508">
    <property type="term" value="P:proteolysis"/>
    <property type="evidence" value="ECO:0007669"/>
    <property type="project" value="InterPro"/>
</dbReference>
<name>A0A7Y0L594_9FIRM</name>
<keyword evidence="3" id="KW-0121">Carboxypeptidase</keyword>
<dbReference type="Gene3D" id="3.50.80.20">
    <property type="entry name" value="D-Ala-D-Ala carboxypeptidase C, peptidase S13"/>
    <property type="match status" value="1"/>
</dbReference>
<dbReference type="Proteomes" id="UP000533476">
    <property type="component" value="Unassembled WGS sequence"/>
</dbReference>
<dbReference type="PANTHER" id="PTHR30023">
    <property type="entry name" value="D-ALANYL-D-ALANINE CARBOXYPEPTIDASE"/>
    <property type="match status" value="1"/>
</dbReference>
<gene>
    <name evidence="3" type="primary">dacB</name>
    <name evidence="3" type="ORF">HIJ39_11365</name>
</gene>
<dbReference type="InterPro" id="IPR000667">
    <property type="entry name" value="Peptidase_S13"/>
</dbReference>
<reference evidence="3 4" key="1">
    <citation type="submission" date="2020-04" db="EMBL/GenBank/DDBJ databases">
        <authorList>
            <person name="Zhang R."/>
            <person name="Schippers A."/>
        </authorList>
    </citation>
    <scope>NUCLEOTIDE SEQUENCE [LARGE SCALE GENOMIC DNA]</scope>
    <source>
        <strain evidence="3 4">DSM 109850</strain>
    </source>
</reference>
<organism evidence="3 4">
    <name type="scientific">Sulfobacillus harzensis</name>
    <dbReference type="NCBI Taxonomy" id="2729629"/>
    <lineage>
        <taxon>Bacteria</taxon>
        <taxon>Bacillati</taxon>
        <taxon>Bacillota</taxon>
        <taxon>Clostridia</taxon>
        <taxon>Eubacteriales</taxon>
        <taxon>Clostridiales Family XVII. Incertae Sedis</taxon>
        <taxon>Sulfobacillus</taxon>
    </lineage>
</organism>
<accession>A0A7Y0L594</accession>
<dbReference type="SUPFAM" id="SSF56601">
    <property type="entry name" value="beta-lactamase/transpeptidase-like"/>
    <property type="match status" value="2"/>
</dbReference>
<dbReference type="GO" id="GO:0000270">
    <property type="term" value="P:peptidoglycan metabolic process"/>
    <property type="evidence" value="ECO:0007669"/>
    <property type="project" value="TreeGrafter"/>
</dbReference>
<evidence type="ECO:0000256" key="1">
    <source>
        <dbReference type="ARBA" id="ARBA00006096"/>
    </source>
</evidence>
<evidence type="ECO:0000313" key="4">
    <source>
        <dbReference type="Proteomes" id="UP000533476"/>
    </source>
</evidence>
<comment type="caution">
    <text evidence="3">The sequence shown here is derived from an EMBL/GenBank/DDBJ whole genome shotgun (WGS) entry which is preliminary data.</text>
</comment>
<evidence type="ECO:0000256" key="2">
    <source>
        <dbReference type="ARBA" id="ARBA00022801"/>
    </source>
</evidence>